<gene>
    <name evidence="3" type="ORF">PACLA_8A057266</name>
</gene>
<dbReference type="PROSITE" id="PS50214">
    <property type="entry name" value="DISINTEGRIN_2"/>
    <property type="match status" value="1"/>
</dbReference>
<protein>
    <submittedName>
        <fullName evidence="3">Disintegrin and metallo ase domain-containing 17-like isoform X2</fullName>
    </submittedName>
</protein>
<dbReference type="GO" id="GO:0004222">
    <property type="term" value="F:metalloendopeptidase activity"/>
    <property type="evidence" value="ECO:0007669"/>
    <property type="project" value="InterPro"/>
</dbReference>
<dbReference type="GO" id="GO:0046872">
    <property type="term" value="F:metal ion binding"/>
    <property type="evidence" value="ECO:0007669"/>
    <property type="project" value="UniProtKB-KW"/>
</dbReference>
<keyword evidence="4" id="KW-1185">Reference proteome</keyword>
<comment type="caution">
    <text evidence="2">Lacks conserved residue(s) required for the propagation of feature annotation.</text>
</comment>
<keyword evidence="1" id="KW-1015">Disulfide bond</keyword>
<keyword evidence="2" id="KW-0479">Metal-binding</keyword>
<dbReference type="Gene3D" id="4.10.70.30">
    <property type="match status" value="1"/>
</dbReference>
<dbReference type="Pfam" id="PF16698">
    <property type="entry name" value="ADAM17_MPD"/>
    <property type="match status" value="1"/>
</dbReference>
<feature type="active site" evidence="2">
    <location>
        <position position="139"/>
    </location>
</feature>
<evidence type="ECO:0000256" key="2">
    <source>
        <dbReference type="PROSITE-ProRule" id="PRU00276"/>
    </source>
</evidence>
<dbReference type="Gene3D" id="3.40.390.10">
    <property type="entry name" value="Collagenase (Catalytic Domain)"/>
    <property type="match status" value="1"/>
</dbReference>
<dbReference type="Gene3D" id="4.10.70.10">
    <property type="entry name" value="Disintegrin domain"/>
    <property type="match status" value="1"/>
</dbReference>
<accession>A0A6S7JK70</accession>
<feature type="non-terminal residue" evidence="3">
    <location>
        <position position="427"/>
    </location>
</feature>
<dbReference type="GO" id="GO:0006509">
    <property type="term" value="P:membrane protein ectodomain proteolysis"/>
    <property type="evidence" value="ECO:0007669"/>
    <property type="project" value="TreeGrafter"/>
</dbReference>
<dbReference type="Pfam" id="PF13574">
    <property type="entry name" value="Reprolysin_2"/>
    <property type="match status" value="1"/>
</dbReference>
<dbReference type="SUPFAM" id="SSF55486">
    <property type="entry name" value="Metalloproteases ('zincins'), catalytic domain"/>
    <property type="match status" value="1"/>
</dbReference>
<dbReference type="GO" id="GO:0005886">
    <property type="term" value="C:plasma membrane"/>
    <property type="evidence" value="ECO:0007669"/>
    <property type="project" value="TreeGrafter"/>
</dbReference>
<dbReference type="InterPro" id="IPR051489">
    <property type="entry name" value="ADAM_Metalloproteinase"/>
</dbReference>
<dbReference type="EMBL" id="CACRXK020018745">
    <property type="protein sequence ID" value="CAB4032845.1"/>
    <property type="molecule type" value="Genomic_DNA"/>
</dbReference>
<evidence type="ECO:0000313" key="4">
    <source>
        <dbReference type="Proteomes" id="UP001152795"/>
    </source>
</evidence>
<evidence type="ECO:0000313" key="3">
    <source>
        <dbReference type="EMBL" id="CAB4032845.1"/>
    </source>
</evidence>
<dbReference type="SUPFAM" id="SSF57552">
    <property type="entry name" value="Blood coagulation inhibitor (disintegrin)"/>
    <property type="match status" value="1"/>
</dbReference>
<dbReference type="FunFam" id="4.10.70.10:FF:000003">
    <property type="entry name" value="Disintegrin and metalloproteinase domain-containing protein 17"/>
    <property type="match status" value="1"/>
</dbReference>
<dbReference type="PANTHER" id="PTHR45702:SF6">
    <property type="entry name" value="DISINTEGRIN AND METALLOPROTEINASE DOMAIN-CONTAINING PROTEIN 17"/>
    <property type="match status" value="1"/>
</dbReference>
<organism evidence="3 4">
    <name type="scientific">Paramuricea clavata</name>
    <name type="common">Red gorgonian</name>
    <name type="synonym">Violescent sea-whip</name>
    <dbReference type="NCBI Taxonomy" id="317549"/>
    <lineage>
        <taxon>Eukaryota</taxon>
        <taxon>Metazoa</taxon>
        <taxon>Cnidaria</taxon>
        <taxon>Anthozoa</taxon>
        <taxon>Octocorallia</taxon>
        <taxon>Malacalcyonacea</taxon>
        <taxon>Plexauridae</taxon>
        <taxon>Paramuricea</taxon>
    </lineage>
</organism>
<dbReference type="PROSITE" id="PS50215">
    <property type="entry name" value="ADAM_MEPRO"/>
    <property type="match status" value="1"/>
</dbReference>
<dbReference type="InterPro" id="IPR024079">
    <property type="entry name" value="MetalloPept_cat_dom_sf"/>
</dbReference>
<feature type="binding site" evidence="2">
    <location>
        <position position="142"/>
    </location>
    <ligand>
        <name>Zn(2+)</name>
        <dbReference type="ChEBI" id="CHEBI:29105"/>
        <note>catalytic</note>
    </ligand>
</feature>
<dbReference type="GO" id="GO:0007219">
    <property type="term" value="P:Notch signaling pathway"/>
    <property type="evidence" value="ECO:0007669"/>
    <property type="project" value="TreeGrafter"/>
</dbReference>
<dbReference type="InterPro" id="IPR001590">
    <property type="entry name" value="Peptidase_M12B"/>
</dbReference>
<dbReference type="InterPro" id="IPR032029">
    <property type="entry name" value="ADAM17_MPD"/>
</dbReference>
<proteinExistence type="predicted"/>
<feature type="binding site" evidence="2">
    <location>
        <position position="138"/>
    </location>
    <ligand>
        <name>Zn(2+)</name>
        <dbReference type="ChEBI" id="CHEBI:29105"/>
        <note>catalytic</note>
    </ligand>
</feature>
<dbReference type="InterPro" id="IPR036436">
    <property type="entry name" value="Disintegrin_dom_sf"/>
</dbReference>
<evidence type="ECO:0000256" key="1">
    <source>
        <dbReference type="ARBA" id="ARBA00023157"/>
    </source>
</evidence>
<keyword evidence="2" id="KW-0862">Zinc</keyword>
<dbReference type="InterPro" id="IPR001762">
    <property type="entry name" value="Disintegrin_dom"/>
</dbReference>
<dbReference type="PANTHER" id="PTHR45702">
    <property type="entry name" value="ADAM10/ADAM17 METALLOPEPTIDASE FAMILY MEMBER"/>
    <property type="match status" value="1"/>
</dbReference>
<feature type="binding site" evidence="2">
    <location>
        <position position="148"/>
    </location>
    <ligand>
        <name>Zn(2+)</name>
        <dbReference type="ChEBI" id="CHEBI:29105"/>
        <note>catalytic</note>
    </ligand>
</feature>
<comment type="caution">
    <text evidence="3">The sequence shown here is derived from an EMBL/GenBank/DDBJ whole genome shotgun (WGS) entry which is preliminary data.</text>
</comment>
<reference evidence="3" key="1">
    <citation type="submission" date="2020-04" db="EMBL/GenBank/DDBJ databases">
        <authorList>
            <person name="Alioto T."/>
            <person name="Alioto T."/>
            <person name="Gomez Garrido J."/>
        </authorList>
    </citation>
    <scope>NUCLEOTIDE SEQUENCE</scope>
    <source>
        <strain evidence="3">A484AB</strain>
    </source>
</reference>
<dbReference type="AlphaFoldDB" id="A0A6S7JK70"/>
<dbReference type="SMART" id="SM00050">
    <property type="entry name" value="DISIN"/>
    <property type="match status" value="1"/>
</dbReference>
<sequence>MVGVINRVDEIFKKTDWSDDSTDSYTGFGFVIKKIKIHEAPSTGDYNTVYEPAWKIKDLLEQFSRQDWQEFCLAHLFTYQDFADGVIGLAYVAHPDENSRGGICSQEDRGMWHNTGLSSSINWGNQLLTTEADIVTAHELGHNFGSEHDVQNNPDCSPESGGKYIMYPASVSGQKPNNNKFSRCSKKQVKAVLASKSSICFSEPNTEQFCGNFRVEKDEKCDAGDNKEDECCTSDCKFKGDAICSDNNVQCCSGCKYASNTTQCAQAQPLLCRKAVFCNATSDVCPDPENADEGTECIERGRCNSEGQCEPFCKSSVGAEFSPCLCTNEADACYVCCREGNGTCEVHRNATSVRIPMTDGRLCSAGVCREQKCEKAAQDIITRLQDFFDTLGDPSKFGEFLKDNIVGTVIVFSLIAWVPLSIIVHRI</sequence>
<dbReference type="Proteomes" id="UP001152795">
    <property type="component" value="Unassembled WGS sequence"/>
</dbReference>
<name>A0A6S7JK70_PARCT</name>
<dbReference type="OrthoDB" id="2131567at2759"/>